<dbReference type="InterPro" id="IPR006141">
    <property type="entry name" value="Intein_N"/>
</dbReference>
<reference evidence="3" key="1">
    <citation type="submission" date="2022-11" db="UniProtKB">
        <authorList>
            <consortium name="WormBaseParasite"/>
        </authorList>
    </citation>
    <scope>IDENTIFICATION</scope>
</reference>
<dbReference type="WBParaSite" id="nRc.2.0.1.t17242-RA">
    <property type="protein sequence ID" value="nRc.2.0.1.t17242-RA"/>
    <property type="gene ID" value="nRc.2.0.1.g17242"/>
</dbReference>
<dbReference type="CDD" id="cd00081">
    <property type="entry name" value="Hint"/>
    <property type="match status" value="1"/>
</dbReference>
<dbReference type="Pfam" id="PF01079">
    <property type="entry name" value="Hint"/>
    <property type="match status" value="1"/>
</dbReference>
<dbReference type="Gene3D" id="2.170.16.10">
    <property type="entry name" value="Hedgehog/Intein (Hint) domain"/>
    <property type="match status" value="1"/>
</dbReference>
<protein>
    <submittedName>
        <fullName evidence="3">Hint domain-containing protein</fullName>
    </submittedName>
</protein>
<proteinExistence type="predicted"/>
<organism evidence="2 3">
    <name type="scientific">Romanomermis culicivorax</name>
    <name type="common">Nematode worm</name>
    <dbReference type="NCBI Taxonomy" id="13658"/>
    <lineage>
        <taxon>Eukaryota</taxon>
        <taxon>Metazoa</taxon>
        <taxon>Ecdysozoa</taxon>
        <taxon>Nematoda</taxon>
        <taxon>Enoplea</taxon>
        <taxon>Dorylaimia</taxon>
        <taxon>Mermithida</taxon>
        <taxon>Mermithoidea</taxon>
        <taxon>Mermithidae</taxon>
        <taxon>Romanomermis</taxon>
    </lineage>
</organism>
<dbReference type="SMART" id="SM00306">
    <property type="entry name" value="HintN"/>
    <property type="match status" value="1"/>
</dbReference>
<name>A0A915IT76_ROMCU</name>
<feature type="domain" description="Hint" evidence="1">
    <location>
        <begin position="48"/>
        <end position="157"/>
    </location>
</feature>
<evidence type="ECO:0000313" key="2">
    <source>
        <dbReference type="Proteomes" id="UP000887565"/>
    </source>
</evidence>
<sequence length="235" mass="26550">MLEQDALGLYMSYAQIHVAGASEKQRSNDCSVTRGQTKVIFAVSTTIPGCFTDEDTIILNNEVATGLGQISNHSFESQNPSIMAWNVNTKVIAYSRLVSWIHYEPDIWIVFLHIALVDGRSLYITEDHLIFTSNCNDSMHLRKASKVNVGDCLFVRREHSIAKTERPMDNGILCIDFGFNYIPDVQPVSSKKLKLQLSCSISLIWCNGPSLVSSFYNYTYTNHYSRNDEVMKGEF</sequence>
<dbReference type="InterPro" id="IPR036844">
    <property type="entry name" value="Hint_dom_sf"/>
</dbReference>
<dbReference type="PROSITE" id="PS50817">
    <property type="entry name" value="INTEIN_N_TER"/>
    <property type="match status" value="1"/>
</dbReference>
<evidence type="ECO:0000313" key="3">
    <source>
        <dbReference type="WBParaSite" id="nRc.2.0.1.t17242-RA"/>
    </source>
</evidence>
<dbReference type="InterPro" id="IPR001767">
    <property type="entry name" value="Hedgehog_Hint"/>
</dbReference>
<dbReference type="InterPro" id="IPR003587">
    <property type="entry name" value="Hint_dom_N"/>
</dbReference>
<dbReference type="SUPFAM" id="SSF51294">
    <property type="entry name" value="Hedgehog/intein (Hint) domain"/>
    <property type="match status" value="1"/>
</dbReference>
<keyword evidence="2" id="KW-1185">Reference proteome</keyword>
<dbReference type="Proteomes" id="UP000887565">
    <property type="component" value="Unplaced"/>
</dbReference>
<accession>A0A915IT76</accession>
<dbReference type="GO" id="GO:0016539">
    <property type="term" value="P:intein-mediated protein splicing"/>
    <property type="evidence" value="ECO:0007669"/>
    <property type="project" value="InterPro"/>
</dbReference>
<evidence type="ECO:0000259" key="1">
    <source>
        <dbReference type="SMART" id="SM00306"/>
    </source>
</evidence>
<dbReference type="AlphaFoldDB" id="A0A915IT76"/>
<dbReference type="GO" id="GO:0016540">
    <property type="term" value="P:protein autoprocessing"/>
    <property type="evidence" value="ECO:0007669"/>
    <property type="project" value="InterPro"/>
</dbReference>